<evidence type="ECO:0000256" key="1">
    <source>
        <dbReference type="SAM" id="SignalP"/>
    </source>
</evidence>
<dbReference type="AlphaFoldDB" id="A0A1H9QZT1"/>
<protein>
    <submittedName>
        <fullName evidence="2">Uncharacterized protein</fullName>
    </submittedName>
</protein>
<evidence type="ECO:0000313" key="2">
    <source>
        <dbReference type="EMBL" id="SER65755.1"/>
    </source>
</evidence>
<keyword evidence="3" id="KW-1185">Reference proteome</keyword>
<proteinExistence type="predicted"/>
<name>A0A1H9QZT1_9RHOB</name>
<evidence type="ECO:0000313" key="3">
    <source>
        <dbReference type="Proteomes" id="UP000198885"/>
    </source>
</evidence>
<organism evidence="2 3">
    <name type="scientific">Tranquillimonas rosea</name>
    <dbReference type="NCBI Taxonomy" id="641238"/>
    <lineage>
        <taxon>Bacteria</taxon>
        <taxon>Pseudomonadati</taxon>
        <taxon>Pseudomonadota</taxon>
        <taxon>Alphaproteobacteria</taxon>
        <taxon>Rhodobacterales</taxon>
        <taxon>Roseobacteraceae</taxon>
        <taxon>Tranquillimonas</taxon>
    </lineage>
</organism>
<feature type="chain" id="PRO_5011640458" evidence="1">
    <location>
        <begin position="26"/>
        <end position="142"/>
    </location>
</feature>
<dbReference type="EMBL" id="FOGU01000002">
    <property type="protein sequence ID" value="SER65755.1"/>
    <property type="molecule type" value="Genomic_DNA"/>
</dbReference>
<dbReference type="RefSeq" id="WP_092688411.1">
    <property type="nucleotide sequence ID" value="NZ_CBDDGO010000004.1"/>
</dbReference>
<gene>
    <name evidence="2" type="ORF">SAMN04490244_10254</name>
</gene>
<accession>A0A1H9QZT1</accession>
<feature type="signal peptide" evidence="1">
    <location>
        <begin position="1"/>
        <end position="25"/>
    </location>
</feature>
<keyword evidence="1" id="KW-0732">Signal</keyword>
<dbReference type="Proteomes" id="UP000198885">
    <property type="component" value="Unassembled WGS sequence"/>
</dbReference>
<reference evidence="2 3" key="1">
    <citation type="submission" date="2016-10" db="EMBL/GenBank/DDBJ databases">
        <authorList>
            <person name="de Groot N.N."/>
        </authorList>
    </citation>
    <scope>NUCLEOTIDE SEQUENCE [LARGE SCALE GENOMIC DNA]</scope>
    <source>
        <strain evidence="2 3">DSM 23042</strain>
    </source>
</reference>
<sequence>MTRITILTRGALAAAAIAATGVAQAATCEVRMPDPRGNAEVAGQNAALRDVLAAEYGIRAPVPTGGNIVTIDVPECEASDFVGLAATDQRVSTPASSPVLPEGAGAVGQGAIAGGLIGAAVLFGVLSDDGGGSTPATVPLAQ</sequence>